<accession>A0A1F4U2Z2</accession>
<evidence type="ECO:0000256" key="1">
    <source>
        <dbReference type="ARBA" id="ARBA00022723"/>
    </source>
</evidence>
<feature type="domain" description="4Fe-4S ferredoxin-type" evidence="4">
    <location>
        <begin position="309"/>
        <end position="340"/>
    </location>
</feature>
<dbReference type="InterPro" id="IPR017896">
    <property type="entry name" value="4Fe4S_Fe-S-bd"/>
</dbReference>
<sequence>MKKELENYSILNKEDFNKFFNTLLGKYNIFGPSKSDKGDKLNKINSADDLMLDYKNFKMSAKEFFFPQCETLLAFDPSTGIVKNRSEDVDAKNDIIFGIRPCDALALSFFDRVFKDGAPQDPYYTEKRHRSTIISLACLEPEPTCFCNAVGCDVDSETGADIILTQLNSRYLIKSVTEKGIEILKHLKTLIPATEDDIKEKDELMAKAKSGLKSNVEVKALKKKLDDFDASFWQTVHQKCLGCGVCTYFCPTCHCFDMTDEVCNNTGRRIRTWDSCMFPLFTLHASGHNPRPSYKERMRQRILHKFNYAQENYNEIFCVGCGRCIINCPVNLDIRKVIQEILEAK</sequence>
<dbReference type="PROSITE" id="PS51379">
    <property type="entry name" value="4FE4S_FER_2"/>
    <property type="match status" value="2"/>
</dbReference>
<feature type="domain" description="4Fe-4S ferredoxin-type" evidence="4">
    <location>
        <begin position="231"/>
        <end position="261"/>
    </location>
</feature>
<dbReference type="Proteomes" id="UP000177025">
    <property type="component" value="Unassembled WGS sequence"/>
</dbReference>
<dbReference type="PROSITE" id="PS00198">
    <property type="entry name" value="4FE4S_FER_1"/>
    <property type="match status" value="2"/>
</dbReference>
<evidence type="ECO:0000256" key="2">
    <source>
        <dbReference type="ARBA" id="ARBA00023004"/>
    </source>
</evidence>
<evidence type="ECO:0000256" key="3">
    <source>
        <dbReference type="ARBA" id="ARBA00023014"/>
    </source>
</evidence>
<keyword evidence="2" id="KW-0408">Iron</keyword>
<dbReference type="SUPFAM" id="SSF46548">
    <property type="entry name" value="alpha-helical ferredoxin"/>
    <property type="match status" value="1"/>
</dbReference>
<dbReference type="InterPro" id="IPR017900">
    <property type="entry name" value="4Fe4S_Fe_S_CS"/>
</dbReference>
<gene>
    <name evidence="5" type="ORF">A2Y85_07275</name>
</gene>
<dbReference type="InterPro" id="IPR009051">
    <property type="entry name" value="Helical_ferredxn"/>
</dbReference>
<keyword evidence="3" id="KW-0411">Iron-sulfur</keyword>
<proteinExistence type="predicted"/>
<evidence type="ECO:0000259" key="4">
    <source>
        <dbReference type="PROSITE" id="PS51379"/>
    </source>
</evidence>
<dbReference type="EMBL" id="MEUM01000139">
    <property type="protein sequence ID" value="OGC39306.1"/>
    <property type="molecule type" value="Genomic_DNA"/>
</dbReference>
<dbReference type="GO" id="GO:0051536">
    <property type="term" value="F:iron-sulfur cluster binding"/>
    <property type="evidence" value="ECO:0007669"/>
    <property type="project" value="UniProtKB-KW"/>
</dbReference>
<evidence type="ECO:0000313" key="6">
    <source>
        <dbReference type="Proteomes" id="UP000177025"/>
    </source>
</evidence>
<dbReference type="Pfam" id="PF17179">
    <property type="entry name" value="Fer4_22"/>
    <property type="match status" value="1"/>
</dbReference>
<reference evidence="5 6" key="1">
    <citation type="journal article" date="2016" name="Nat. Commun.">
        <title>Thousands of microbial genomes shed light on interconnected biogeochemical processes in an aquifer system.</title>
        <authorList>
            <person name="Anantharaman K."/>
            <person name="Brown C.T."/>
            <person name="Hug L.A."/>
            <person name="Sharon I."/>
            <person name="Castelle C.J."/>
            <person name="Probst A.J."/>
            <person name="Thomas B.C."/>
            <person name="Singh A."/>
            <person name="Wilkins M.J."/>
            <person name="Karaoz U."/>
            <person name="Brodie E.L."/>
            <person name="Williams K.H."/>
            <person name="Hubbard S.S."/>
            <person name="Banfield J.F."/>
        </authorList>
    </citation>
    <scope>NUCLEOTIDE SEQUENCE [LARGE SCALE GENOMIC DNA]</scope>
</reference>
<dbReference type="Gene3D" id="1.10.1060.10">
    <property type="entry name" value="Alpha-helical ferredoxin"/>
    <property type="match status" value="1"/>
</dbReference>
<dbReference type="PANTHER" id="PTHR40447:SF1">
    <property type="entry name" value="ANAEROBIC SULFITE REDUCTASE SUBUNIT A"/>
    <property type="match status" value="1"/>
</dbReference>
<name>A0A1F4U2Z2_UNCW3</name>
<protein>
    <recommendedName>
        <fullName evidence="4">4Fe-4S ferredoxin-type domain-containing protein</fullName>
    </recommendedName>
</protein>
<keyword evidence="1" id="KW-0479">Metal-binding</keyword>
<dbReference type="PANTHER" id="PTHR40447">
    <property type="entry name" value="ANAEROBIC SULFITE REDUCTASE SUBUNIT A"/>
    <property type="match status" value="1"/>
</dbReference>
<evidence type="ECO:0000313" key="5">
    <source>
        <dbReference type="EMBL" id="OGC39306.1"/>
    </source>
</evidence>
<organism evidence="5 6">
    <name type="scientific">candidate division WOR-3 bacterium RBG_13_43_14</name>
    <dbReference type="NCBI Taxonomy" id="1802590"/>
    <lineage>
        <taxon>Bacteria</taxon>
        <taxon>Bacteria division WOR-3</taxon>
    </lineage>
</organism>
<dbReference type="AlphaFoldDB" id="A0A1F4U2Z2"/>
<dbReference type="GO" id="GO:0046872">
    <property type="term" value="F:metal ion binding"/>
    <property type="evidence" value="ECO:0007669"/>
    <property type="project" value="UniProtKB-KW"/>
</dbReference>
<comment type="caution">
    <text evidence="5">The sequence shown here is derived from an EMBL/GenBank/DDBJ whole genome shotgun (WGS) entry which is preliminary data.</text>
</comment>